<protein>
    <recommendedName>
        <fullName evidence="3">SGNH hydrolase-type esterase domain-containing protein</fullName>
    </recommendedName>
</protein>
<dbReference type="EMBL" id="QFFJ01000001">
    <property type="protein sequence ID" value="RBL93822.1"/>
    <property type="molecule type" value="Genomic_DNA"/>
</dbReference>
<dbReference type="SUPFAM" id="SSF52266">
    <property type="entry name" value="SGNH hydrolase"/>
    <property type="match status" value="1"/>
</dbReference>
<dbReference type="AlphaFoldDB" id="A0A365Y5E9"/>
<dbReference type="OrthoDB" id="955734at2"/>
<reference evidence="1 2" key="1">
    <citation type="submission" date="2018-05" db="EMBL/GenBank/DDBJ databases">
        <title>Chitinophaga sp. K3CV102501T nov., isolated from isolated from a monsoon evergreen broad-leaved forest soil.</title>
        <authorList>
            <person name="Lv Y."/>
        </authorList>
    </citation>
    <scope>NUCLEOTIDE SEQUENCE [LARGE SCALE GENOMIC DNA]</scope>
    <source>
        <strain evidence="1 2">GDMCC 1.1325</strain>
    </source>
</reference>
<dbReference type="RefSeq" id="WP_113616408.1">
    <property type="nucleotide sequence ID" value="NZ_QFFJ01000001.1"/>
</dbReference>
<dbReference type="InterPro" id="IPR036514">
    <property type="entry name" value="SGNH_hydro_sf"/>
</dbReference>
<gene>
    <name evidence="1" type="ORF">DF182_15110</name>
</gene>
<proteinExistence type="predicted"/>
<sequence length="262" mass="30156">MKITKIQVIGGCHIAGYGLQNQKDNFVDVLMSSVNSEQITFVKKTQAYVSLKKFFQEANNIHEFSPDILLIQLGNHEFTINLRAKLFSYLKIKQEKKVGGETSPAIPYPPGATVVSKPKYFKILVYSSLKLAFDSFLSFTKKNMQQREVELKQFIDILDQLNYNIILLPPLPSLDRFTQKSRKSAVDFIKNYDFKNKKVRYIDSHALIPLKRTYFQDGVHLNKEGHMQVANKLQSIFNELSTLNQSETFLIKDHINLSKMAN</sequence>
<dbReference type="Proteomes" id="UP000253410">
    <property type="component" value="Unassembled WGS sequence"/>
</dbReference>
<name>A0A365Y5E9_9BACT</name>
<comment type="caution">
    <text evidence="1">The sequence shown here is derived from an EMBL/GenBank/DDBJ whole genome shotgun (WGS) entry which is preliminary data.</text>
</comment>
<keyword evidence="2" id="KW-1185">Reference proteome</keyword>
<dbReference type="GO" id="GO:0016788">
    <property type="term" value="F:hydrolase activity, acting on ester bonds"/>
    <property type="evidence" value="ECO:0007669"/>
    <property type="project" value="UniProtKB-ARBA"/>
</dbReference>
<evidence type="ECO:0000313" key="2">
    <source>
        <dbReference type="Proteomes" id="UP000253410"/>
    </source>
</evidence>
<accession>A0A365Y5E9</accession>
<evidence type="ECO:0008006" key="3">
    <source>
        <dbReference type="Google" id="ProtNLM"/>
    </source>
</evidence>
<dbReference type="Gene3D" id="3.40.50.1110">
    <property type="entry name" value="SGNH hydrolase"/>
    <property type="match status" value="1"/>
</dbReference>
<evidence type="ECO:0000313" key="1">
    <source>
        <dbReference type="EMBL" id="RBL93822.1"/>
    </source>
</evidence>
<organism evidence="1 2">
    <name type="scientific">Chitinophaga flava</name>
    <dbReference type="NCBI Taxonomy" id="2259036"/>
    <lineage>
        <taxon>Bacteria</taxon>
        <taxon>Pseudomonadati</taxon>
        <taxon>Bacteroidota</taxon>
        <taxon>Chitinophagia</taxon>
        <taxon>Chitinophagales</taxon>
        <taxon>Chitinophagaceae</taxon>
        <taxon>Chitinophaga</taxon>
    </lineage>
</organism>